<name>A0AAD7TBV0_9TELE</name>
<dbReference type="Proteomes" id="UP001221898">
    <property type="component" value="Unassembled WGS sequence"/>
</dbReference>
<accession>A0AAD7TBV0</accession>
<evidence type="ECO:0000313" key="4">
    <source>
        <dbReference type="Proteomes" id="UP001221898"/>
    </source>
</evidence>
<dbReference type="EMBL" id="JAINUG010000002">
    <property type="protein sequence ID" value="KAJ8418040.1"/>
    <property type="molecule type" value="Genomic_DNA"/>
</dbReference>
<keyword evidence="4" id="KW-1185">Reference proteome</keyword>
<comment type="caution">
    <text evidence="3">The sequence shown here is derived from an EMBL/GenBank/DDBJ whole genome shotgun (WGS) entry which is preliminary data.</text>
</comment>
<feature type="signal peptide" evidence="2">
    <location>
        <begin position="1"/>
        <end position="25"/>
    </location>
</feature>
<proteinExistence type="predicted"/>
<evidence type="ECO:0000313" key="3">
    <source>
        <dbReference type="EMBL" id="KAJ8418040.1"/>
    </source>
</evidence>
<reference evidence="3" key="1">
    <citation type="journal article" date="2023" name="Science">
        <title>Genome structures resolve the early diversification of teleost fishes.</title>
        <authorList>
            <person name="Parey E."/>
            <person name="Louis A."/>
            <person name="Montfort J."/>
            <person name="Bouchez O."/>
            <person name="Roques C."/>
            <person name="Iampietro C."/>
            <person name="Lluch J."/>
            <person name="Castinel A."/>
            <person name="Donnadieu C."/>
            <person name="Desvignes T."/>
            <person name="Floi Bucao C."/>
            <person name="Jouanno E."/>
            <person name="Wen M."/>
            <person name="Mejri S."/>
            <person name="Dirks R."/>
            <person name="Jansen H."/>
            <person name="Henkel C."/>
            <person name="Chen W.J."/>
            <person name="Zahm M."/>
            <person name="Cabau C."/>
            <person name="Klopp C."/>
            <person name="Thompson A.W."/>
            <person name="Robinson-Rechavi M."/>
            <person name="Braasch I."/>
            <person name="Lecointre G."/>
            <person name="Bobe J."/>
            <person name="Postlethwait J.H."/>
            <person name="Berthelot C."/>
            <person name="Roest Crollius H."/>
            <person name="Guiguen Y."/>
        </authorList>
    </citation>
    <scope>NUCLEOTIDE SEQUENCE</scope>
    <source>
        <strain evidence="3">NC1722</strain>
    </source>
</reference>
<dbReference type="AlphaFoldDB" id="A0AAD7TBV0"/>
<organism evidence="3 4">
    <name type="scientific">Aldrovandia affinis</name>
    <dbReference type="NCBI Taxonomy" id="143900"/>
    <lineage>
        <taxon>Eukaryota</taxon>
        <taxon>Metazoa</taxon>
        <taxon>Chordata</taxon>
        <taxon>Craniata</taxon>
        <taxon>Vertebrata</taxon>
        <taxon>Euteleostomi</taxon>
        <taxon>Actinopterygii</taxon>
        <taxon>Neopterygii</taxon>
        <taxon>Teleostei</taxon>
        <taxon>Notacanthiformes</taxon>
        <taxon>Halosauridae</taxon>
        <taxon>Aldrovandia</taxon>
    </lineage>
</organism>
<keyword evidence="2" id="KW-0732">Signal</keyword>
<evidence type="ECO:0000256" key="2">
    <source>
        <dbReference type="SAM" id="SignalP"/>
    </source>
</evidence>
<feature type="region of interest" description="Disordered" evidence="1">
    <location>
        <begin position="33"/>
        <end position="62"/>
    </location>
</feature>
<feature type="compositionally biased region" description="Basic and acidic residues" evidence="1">
    <location>
        <begin position="33"/>
        <end position="51"/>
    </location>
</feature>
<sequence>TGRAASARTGLVLLITSVCFKTALLSSVGGWNKEEKAWETEEKERKTESKAKQSKAKLSVMI</sequence>
<protein>
    <submittedName>
        <fullName evidence="3">Uncharacterized protein</fullName>
    </submittedName>
</protein>
<evidence type="ECO:0000256" key="1">
    <source>
        <dbReference type="SAM" id="MobiDB-lite"/>
    </source>
</evidence>
<feature type="chain" id="PRO_5042211145" evidence="2">
    <location>
        <begin position="26"/>
        <end position="62"/>
    </location>
</feature>
<feature type="non-terminal residue" evidence="3">
    <location>
        <position position="1"/>
    </location>
</feature>
<gene>
    <name evidence="3" type="ORF">AAFF_G00137490</name>
</gene>